<comment type="caution">
    <text evidence="1">The sequence shown here is derived from an EMBL/GenBank/DDBJ whole genome shotgun (WGS) entry which is preliminary data.</text>
</comment>
<dbReference type="Proteomes" id="UP001056120">
    <property type="component" value="Linkage Group LG02"/>
</dbReference>
<gene>
    <name evidence="1" type="ORF">L1987_06349</name>
</gene>
<evidence type="ECO:0000313" key="1">
    <source>
        <dbReference type="EMBL" id="KAI3824877.1"/>
    </source>
</evidence>
<keyword evidence="2" id="KW-1185">Reference proteome</keyword>
<proteinExistence type="predicted"/>
<sequence>MIAYCYSDGTKEFTEDAIAKLEDDELLNEEDGTALMCHRLYMVDDVDMMDDVKQMAAALGNEIFVF</sequence>
<reference evidence="1 2" key="2">
    <citation type="journal article" date="2022" name="Mol. Ecol. Resour.">
        <title>The genomes of chicory, endive, great burdock and yacon provide insights into Asteraceae paleo-polyploidization history and plant inulin production.</title>
        <authorList>
            <person name="Fan W."/>
            <person name="Wang S."/>
            <person name="Wang H."/>
            <person name="Wang A."/>
            <person name="Jiang F."/>
            <person name="Liu H."/>
            <person name="Zhao H."/>
            <person name="Xu D."/>
            <person name="Zhang Y."/>
        </authorList>
    </citation>
    <scope>NUCLEOTIDE SEQUENCE [LARGE SCALE GENOMIC DNA]</scope>
    <source>
        <strain evidence="2">cv. Yunnan</strain>
        <tissue evidence="1">Leaves</tissue>
    </source>
</reference>
<accession>A0ACB9JXW6</accession>
<name>A0ACB9JXW6_9ASTR</name>
<protein>
    <submittedName>
        <fullName evidence="1">Uncharacterized protein</fullName>
    </submittedName>
</protein>
<reference evidence="2" key="1">
    <citation type="journal article" date="2022" name="Mol. Ecol. Resour.">
        <title>The genomes of chicory, endive, great burdock and yacon provide insights into Asteraceae palaeo-polyploidization history and plant inulin production.</title>
        <authorList>
            <person name="Fan W."/>
            <person name="Wang S."/>
            <person name="Wang H."/>
            <person name="Wang A."/>
            <person name="Jiang F."/>
            <person name="Liu H."/>
            <person name="Zhao H."/>
            <person name="Xu D."/>
            <person name="Zhang Y."/>
        </authorList>
    </citation>
    <scope>NUCLEOTIDE SEQUENCE [LARGE SCALE GENOMIC DNA]</scope>
    <source>
        <strain evidence="2">cv. Yunnan</strain>
    </source>
</reference>
<organism evidence="1 2">
    <name type="scientific">Smallanthus sonchifolius</name>
    <dbReference type="NCBI Taxonomy" id="185202"/>
    <lineage>
        <taxon>Eukaryota</taxon>
        <taxon>Viridiplantae</taxon>
        <taxon>Streptophyta</taxon>
        <taxon>Embryophyta</taxon>
        <taxon>Tracheophyta</taxon>
        <taxon>Spermatophyta</taxon>
        <taxon>Magnoliopsida</taxon>
        <taxon>eudicotyledons</taxon>
        <taxon>Gunneridae</taxon>
        <taxon>Pentapetalae</taxon>
        <taxon>asterids</taxon>
        <taxon>campanulids</taxon>
        <taxon>Asterales</taxon>
        <taxon>Asteraceae</taxon>
        <taxon>Asteroideae</taxon>
        <taxon>Heliantheae alliance</taxon>
        <taxon>Millerieae</taxon>
        <taxon>Smallanthus</taxon>
    </lineage>
</organism>
<dbReference type="EMBL" id="CM042019">
    <property type="protein sequence ID" value="KAI3824877.1"/>
    <property type="molecule type" value="Genomic_DNA"/>
</dbReference>
<evidence type="ECO:0000313" key="2">
    <source>
        <dbReference type="Proteomes" id="UP001056120"/>
    </source>
</evidence>